<sequence>MKLTLKVWRQSSPEDTGRFAQYAVDDAHPDMSFLELLDVLNEQLIAQGESPVEFDHDCREGICGSCGMMINGQAHGSQAQTATCQLYLRHFQDGDTITIEPWRARAFPVIKDLVVDRSALDRIITAGGYVSVKTGSAPEANSLPIAKANADLAFDYATCIGCGACVAACPNASASLFTAAKIAHLSLLPQGQVERQQRVQAMTQQMAAEDFGDCSNHGECEAVCPKGISIDAIARMRREYVQSWF</sequence>
<keyword evidence="6" id="KW-0560">Oxidoreductase</keyword>
<dbReference type="InterPro" id="IPR001041">
    <property type="entry name" value="2Fe-2S_ferredoxin-type"/>
</dbReference>
<dbReference type="PANTHER" id="PTHR11921:SF41">
    <property type="entry name" value="SUCCINATE DEHYDROGENASE"/>
    <property type="match status" value="1"/>
</dbReference>
<evidence type="ECO:0000256" key="7">
    <source>
        <dbReference type="ARBA" id="ARBA00023004"/>
    </source>
</evidence>
<comment type="caution">
    <text evidence="11">The sequence shown here is derived from an EMBL/GenBank/DDBJ whole genome shotgun (WGS) entry which is preliminary data.</text>
</comment>
<name>A0A0C1YJK7_9CYAN</name>
<dbReference type="NCBIfam" id="NF005746">
    <property type="entry name" value="PRK07570.1"/>
    <property type="match status" value="1"/>
</dbReference>
<dbReference type="SUPFAM" id="SSF54292">
    <property type="entry name" value="2Fe-2S ferredoxin-like"/>
    <property type="match status" value="1"/>
</dbReference>
<dbReference type="GO" id="GO:0051539">
    <property type="term" value="F:4 iron, 4 sulfur cluster binding"/>
    <property type="evidence" value="ECO:0007669"/>
    <property type="project" value="UniProtKB-KW"/>
</dbReference>
<evidence type="ECO:0000256" key="8">
    <source>
        <dbReference type="ARBA" id="ARBA00023014"/>
    </source>
</evidence>
<dbReference type="GO" id="GO:0008177">
    <property type="term" value="F:succinate dehydrogenase (quinone) activity"/>
    <property type="evidence" value="ECO:0007669"/>
    <property type="project" value="UniProtKB-EC"/>
</dbReference>
<keyword evidence="2 10" id="KW-0004">4Fe-4S</keyword>
<organism evidence="11">
    <name type="scientific">Lyngbya confervoides BDU141951</name>
    <dbReference type="NCBI Taxonomy" id="1574623"/>
    <lineage>
        <taxon>Bacteria</taxon>
        <taxon>Bacillati</taxon>
        <taxon>Cyanobacteriota</taxon>
        <taxon>Cyanophyceae</taxon>
        <taxon>Oscillatoriophycideae</taxon>
        <taxon>Oscillatoriales</taxon>
        <taxon>Microcoleaceae</taxon>
        <taxon>Lyngbya</taxon>
    </lineage>
</organism>
<keyword evidence="9 10" id="KW-0003">3Fe-4S</keyword>
<protein>
    <recommendedName>
        <fullName evidence="10">Succinate dehydrogenase iron-sulfur subunit</fullName>
        <ecNumber evidence="10">1.3.5.1</ecNumber>
    </recommendedName>
</protein>
<keyword evidence="5 10" id="KW-0479">Metal-binding</keyword>
<comment type="cofactor">
    <cofactor evidence="10">
        <name>[3Fe-4S] cluster</name>
        <dbReference type="ChEBI" id="CHEBI:21137"/>
    </cofactor>
    <text evidence="10">Binds 1 [3Fe-4S] cluster.</text>
</comment>
<reference evidence="11" key="3">
    <citation type="submission" date="2020-02" db="EMBL/GenBank/DDBJ databases">
        <authorList>
            <person name="Sarangi A.N."/>
            <person name="Ghosh S."/>
            <person name="Mukherjee M."/>
            <person name="Tripathy S."/>
        </authorList>
    </citation>
    <scope>NUCLEOTIDE SEQUENCE</scope>
    <source>
        <strain evidence="11">BDU141951</strain>
    </source>
</reference>
<dbReference type="GO" id="GO:0006099">
    <property type="term" value="P:tricarboxylic acid cycle"/>
    <property type="evidence" value="ECO:0007669"/>
    <property type="project" value="UniProtKB-KW"/>
</dbReference>
<comment type="cofactor">
    <cofactor evidence="10">
        <name>[2Fe-2S] cluster</name>
        <dbReference type="ChEBI" id="CHEBI:190135"/>
    </cofactor>
    <text evidence="10">Binds 1 [2Fe-2S] cluster.</text>
</comment>
<dbReference type="GO" id="GO:0051537">
    <property type="term" value="F:2 iron, 2 sulfur cluster binding"/>
    <property type="evidence" value="ECO:0007669"/>
    <property type="project" value="UniProtKB-KW"/>
</dbReference>
<evidence type="ECO:0000256" key="6">
    <source>
        <dbReference type="ARBA" id="ARBA00023002"/>
    </source>
</evidence>
<evidence type="ECO:0000256" key="1">
    <source>
        <dbReference type="ARBA" id="ARBA00009433"/>
    </source>
</evidence>
<reference evidence="11" key="2">
    <citation type="journal article" date="2015" name="Genome Announc.">
        <title>Draft Genome Sequence of Filamentous Marine Cyanobacterium Lyngbya confervoides Strain BDU141951.</title>
        <authorList>
            <person name="Chandrababunaidu M.M."/>
            <person name="Sen D."/>
            <person name="Tripathy S."/>
        </authorList>
    </citation>
    <scope>NUCLEOTIDE SEQUENCE</scope>
    <source>
        <strain evidence="11">BDU141951</strain>
    </source>
</reference>
<dbReference type="InterPro" id="IPR036010">
    <property type="entry name" value="2Fe-2S_ferredoxin-like_sf"/>
</dbReference>
<dbReference type="SUPFAM" id="SSF46548">
    <property type="entry name" value="alpha-helical ferredoxin"/>
    <property type="match status" value="1"/>
</dbReference>
<dbReference type="EMBL" id="JTHE02000003">
    <property type="protein sequence ID" value="NEV69453.1"/>
    <property type="molecule type" value="Genomic_DNA"/>
</dbReference>
<dbReference type="NCBIfam" id="TIGR00384">
    <property type="entry name" value="dhsB"/>
    <property type="match status" value="1"/>
</dbReference>
<dbReference type="InterPro" id="IPR017900">
    <property type="entry name" value="4Fe4S_Fe_S_CS"/>
</dbReference>
<dbReference type="PROSITE" id="PS51085">
    <property type="entry name" value="2FE2S_FER_2"/>
    <property type="match status" value="1"/>
</dbReference>
<dbReference type="InterPro" id="IPR012675">
    <property type="entry name" value="Beta-grasp_dom_sf"/>
</dbReference>
<keyword evidence="8 10" id="KW-0411">Iron-sulfur</keyword>
<dbReference type="InterPro" id="IPR004489">
    <property type="entry name" value="Succ_DH/fum_Rdtase_Fe-S"/>
</dbReference>
<dbReference type="Pfam" id="PF13085">
    <property type="entry name" value="Fer2_3"/>
    <property type="match status" value="1"/>
</dbReference>
<dbReference type="GO" id="GO:0009055">
    <property type="term" value="F:electron transfer activity"/>
    <property type="evidence" value="ECO:0007669"/>
    <property type="project" value="InterPro"/>
</dbReference>
<accession>A0A0C1YJK7</accession>
<evidence type="ECO:0000313" key="11">
    <source>
        <dbReference type="EMBL" id="NEV69453.1"/>
    </source>
</evidence>
<dbReference type="PANTHER" id="PTHR11921">
    <property type="entry name" value="SUCCINATE DEHYDROGENASE IRON-SULFUR PROTEIN"/>
    <property type="match status" value="1"/>
</dbReference>
<gene>
    <name evidence="11" type="ORF">QQ91_020360</name>
</gene>
<keyword evidence="3" id="KW-0816">Tricarboxylic acid cycle</keyword>
<dbReference type="InterPro" id="IPR006058">
    <property type="entry name" value="2Fe2S_fd_BS"/>
</dbReference>
<dbReference type="PROSITE" id="PS00198">
    <property type="entry name" value="4FE4S_FER_1"/>
    <property type="match status" value="1"/>
</dbReference>
<evidence type="ECO:0000256" key="5">
    <source>
        <dbReference type="ARBA" id="ARBA00022723"/>
    </source>
</evidence>
<proteinExistence type="inferred from homology"/>
<dbReference type="InterPro" id="IPR025192">
    <property type="entry name" value="Succ_DH/fum_Rdtase_N"/>
</dbReference>
<evidence type="ECO:0000256" key="4">
    <source>
        <dbReference type="ARBA" id="ARBA00022714"/>
    </source>
</evidence>
<comment type="similarity">
    <text evidence="1 10">Belongs to the succinate dehydrogenase/fumarate reductase iron-sulfur protein family.</text>
</comment>
<evidence type="ECO:0000256" key="10">
    <source>
        <dbReference type="RuleBase" id="RU361237"/>
    </source>
</evidence>
<dbReference type="InterPro" id="IPR009051">
    <property type="entry name" value="Helical_ferredxn"/>
</dbReference>
<dbReference type="PROSITE" id="PS51379">
    <property type="entry name" value="4FE4S_FER_2"/>
    <property type="match status" value="1"/>
</dbReference>
<comment type="catalytic activity">
    <reaction evidence="10">
        <text>a quinone + succinate = fumarate + a quinol</text>
        <dbReference type="Rhea" id="RHEA:40523"/>
        <dbReference type="ChEBI" id="CHEBI:24646"/>
        <dbReference type="ChEBI" id="CHEBI:29806"/>
        <dbReference type="ChEBI" id="CHEBI:30031"/>
        <dbReference type="ChEBI" id="CHEBI:132124"/>
        <dbReference type="EC" id="1.3.5.1"/>
    </reaction>
</comment>
<dbReference type="InterPro" id="IPR017896">
    <property type="entry name" value="4Fe4S_Fe-S-bd"/>
</dbReference>
<dbReference type="Gene3D" id="1.10.1060.10">
    <property type="entry name" value="Alpha-helical ferredoxin"/>
    <property type="match status" value="1"/>
</dbReference>
<dbReference type="PROSITE" id="PS00197">
    <property type="entry name" value="2FE2S_FER_1"/>
    <property type="match status" value="1"/>
</dbReference>
<evidence type="ECO:0000256" key="2">
    <source>
        <dbReference type="ARBA" id="ARBA00022485"/>
    </source>
</evidence>
<keyword evidence="7 10" id="KW-0408">Iron</keyword>
<dbReference type="EC" id="1.3.5.1" evidence="10"/>
<reference evidence="11" key="1">
    <citation type="submission" date="2014-11" db="EMBL/GenBank/DDBJ databases">
        <authorList>
            <person name="Malar M.C."/>
            <person name="Sen D."/>
            <person name="Tripathy S."/>
        </authorList>
    </citation>
    <scope>NUCLEOTIDE SEQUENCE</scope>
    <source>
        <strain evidence="11">BDU141951</strain>
    </source>
</reference>
<dbReference type="Gene3D" id="3.10.20.30">
    <property type="match status" value="1"/>
</dbReference>
<evidence type="ECO:0000256" key="9">
    <source>
        <dbReference type="ARBA" id="ARBA00023291"/>
    </source>
</evidence>
<dbReference type="GO" id="GO:0022904">
    <property type="term" value="P:respiratory electron transport chain"/>
    <property type="evidence" value="ECO:0007669"/>
    <property type="project" value="TreeGrafter"/>
</dbReference>
<keyword evidence="4 10" id="KW-0001">2Fe-2S</keyword>
<dbReference type="InterPro" id="IPR050573">
    <property type="entry name" value="SDH/FRD_Iron-Sulfur"/>
</dbReference>
<dbReference type="GO" id="GO:0051538">
    <property type="term" value="F:3 iron, 4 sulfur cluster binding"/>
    <property type="evidence" value="ECO:0007669"/>
    <property type="project" value="UniProtKB-KW"/>
</dbReference>
<dbReference type="AlphaFoldDB" id="A0A0C1YJK7"/>
<evidence type="ECO:0000256" key="3">
    <source>
        <dbReference type="ARBA" id="ARBA00022532"/>
    </source>
</evidence>
<comment type="cofactor">
    <cofactor evidence="10">
        <name>[4Fe-4S] cluster</name>
        <dbReference type="ChEBI" id="CHEBI:49883"/>
    </cofactor>
    <text evidence="10">Binds 1 [4Fe-4S] cluster.</text>
</comment>
<dbReference type="GO" id="GO:0046872">
    <property type="term" value="F:metal ion binding"/>
    <property type="evidence" value="ECO:0007669"/>
    <property type="project" value="UniProtKB-KW"/>
</dbReference>
<dbReference type="Pfam" id="PF12838">
    <property type="entry name" value="Fer4_7"/>
    <property type="match status" value="1"/>
</dbReference>